<gene>
    <name evidence="2" type="ORF">BDV95DRAFT_70510</name>
</gene>
<dbReference type="EMBL" id="JAADJZ010000013">
    <property type="protein sequence ID" value="KAF2870867.1"/>
    <property type="molecule type" value="Genomic_DNA"/>
</dbReference>
<proteinExistence type="predicted"/>
<evidence type="ECO:0000313" key="3">
    <source>
        <dbReference type="Proteomes" id="UP000481861"/>
    </source>
</evidence>
<keyword evidence="3" id="KW-1185">Reference proteome</keyword>
<dbReference type="Proteomes" id="UP000481861">
    <property type="component" value="Unassembled WGS sequence"/>
</dbReference>
<accession>A0A7C8IE42</accession>
<organism evidence="2 3">
    <name type="scientific">Massariosphaeria phaeospora</name>
    <dbReference type="NCBI Taxonomy" id="100035"/>
    <lineage>
        <taxon>Eukaryota</taxon>
        <taxon>Fungi</taxon>
        <taxon>Dikarya</taxon>
        <taxon>Ascomycota</taxon>
        <taxon>Pezizomycotina</taxon>
        <taxon>Dothideomycetes</taxon>
        <taxon>Pleosporomycetidae</taxon>
        <taxon>Pleosporales</taxon>
        <taxon>Pleosporales incertae sedis</taxon>
        <taxon>Massariosphaeria</taxon>
    </lineage>
</organism>
<protein>
    <submittedName>
        <fullName evidence="2">Uncharacterized protein</fullName>
    </submittedName>
</protein>
<name>A0A7C8IE42_9PLEO</name>
<comment type="caution">
    <text evidence="2">The sequence shown here is derived from an EMBL/GenBank/DDBJ whole genome shotgun (WGS) entry which is preliminary data.</text>
</comment>
<reference evidence="2 3" key="1">
    <citation type="submission" date="2020-01" db="EMBL/GenBank/DDBJ databases">
        <authorList>
            <consortium name="DOE Joint Genome Institute"/>
            <person name="Haridas S."/>
            <person name="Albert R."/>
            <person name="Binder M."/>
            <person name="Bloem J."/>
            <person name="Labutti K."/>
            <person name="Salamov A."/>
            <person name="Andreopoulos B."/>
            <person name="Baker S.E."/>
            <person name="Barry K."/>
            <person name="Bills G."/>
            <person name="Bluhm B.H."/>
            <person name="Cannon C."/>
            <person name="Castanera R."/>
            <person name="Culley D.E."/>
            <person name="Daum C."/>
            <person name="Ezra D."/>
            <person name="Gonzalez J.B."/>
            <person name="Henrissat B."/>
            <person name="Kuo A."/>
            <person name="Liang C."/>
            <person name="Lipzen A."/>
            <person name="Lutzoni F."/>
            <person name="Magnuson J."/>
            <person name="Mondo S."/>
            <person name="Nolan M."/>
            <person name="Ohm R."/>
            <person name="Pangilinan J."/>
            <person name="Park H.-J.H."/>
            <person name="Ramirez L."/>
            <person name="Alfaro M."/>
            <person name="Sun H."/>
            <person name="Tritt A."/>
            <person name="Yoshinaga Y."/>
            <person name="Zwiers L.-H.L."/>
            <person name="Turgeon B.G."/>
            <person name="Goodwin S.B."/>
            <person name="Spatafora J.W."/>
            <person name="Crous P.W."/>
            <person name="Grigoriev I.V."/>
        </authorList>
    </citation>
    <scope>NUCLEOTIDE SEQUENCE [LARGE SCALE GENOMIC DNA]</scope>
    <source>
        <strain evidence="2 3">CBS 611.86</strain>
    </source>
</reference>
<feature type="compositionally biased region" description="Polar residues" evidence="1">
    <location>
        <begin position="1"/>
        <end position="20"/>
    </location>
</feature>
<sequence length="171" mass="18743">MQNKNGGCDTSHSVDKQCSGSVGERRRTSQCVGMLLRAMNALKQWNRDGRRGRRREWRGREQRQQLGGRRRCALGLGRGKGSAQGWGSNVEESGARPGNPRVTNSASSSAGEGRRGRVKRAGRCRQQLGQQLCRGRSWSLARAVSQALLCCCRASSRVPEREAVTCTSLAN</sequence>
<evidence type="ECO:0000313" key="2">
    <source>
        <dbReference type="EMBL" id="KAF2870867.1"/>
    </source>
</evidence>
<feature type="region of interest" description="Disordered" evidence="1">
    <location>
        <begin position="68"/>
        <end position="122"/>
    </location>
</feature>
<feature type="region of interest" description="Disordered" evidence="1">
    <location>
        <begin position="1"/>
        <end position="24"/>
    </location>
</feature>
<dbReference type="AlphaFoldDB" id="A0A7C8IE42"/>
<evidence type="ECO:0000256" key="1">
    <source>
        <dbReference type="SAM" id="MobiDB-lite"/>
    </source>
</evidence>